<feature type="domain" description="HTH iclR-type" evidence="1">
    <location>
        <begin position="18"/>
        <end position="51"/>
    </location>
</feature>
<keyword evidence="3" id="KW-1185">Reference proteome</keyword>
<gene>
    <name evidence="2" type="ORF">M2272_005992</name>
</gene>
<evidence type="ECO:0000313" key="3">
    <source>
        <dbReference type="Proteomes" id="UP001160130"/>
    </source>
</evidence>
<sequence>MLVERGFSRLTSVLLGPRMLRRVATNDRLLHTSDITKTLGVSRATVYRYLAGEASVAA</sequence>
<evidence type="ECO:0000259" key="1">
    <source>
        <dbReference type="Pfam" id="PF09339"/>
    </source>
</evidence>
<protein>
    <submittedName>
        <fullName evidence="2">DNA-binding IclR family transcriptional regulator</fullName>
    </submittedName>
</protein>
<name>A0ABT6L9N2_9MYCO</name>
<accession>A0ABT6L9N2</accession>
<organism evidence="2 3">
    <name type="scientific">Mycolicibacterium frederiksbergense</name>
    <dbReference type="NCBI Taxonomy" id="117567"/>
    <lineage>
        <taxon>Bacteria</taxon>
        <taxon>Bacillati</taxon>
        <taxon>Actinomycetota</taxon>
        <taxon>Actinomycetes</taxon>
        <taxon>Mycobacteriales</taxon>
        <taxon>Mycobacteriaceae</taxon>
        <taxon>Mycolicibacterium</taxon>
    </lineage>
</organism>
<dbReference type="Pfam" id="PF09339">
    <property type="entry name" value="HTH_IclR"/>
    <property type="match status" value="1"/>
</dbReference>
<dbReference type="GO" id="GO:0003677">
    <property type="term" value="F:DNA binding"/>
    <property type="evidence" value="ECO:0007669"/>
    <property type="project" value="UniProtKB-KW"/>
</dbReference>
<comment type="caution">
    <text evidence="2">The sequence shown here is derived from an EMBL/GenBank/DDBJ whole genome shotgun (WGS) entry which is preliminary data.</text>
</comment>
<proteinExistence type="predicted"/>
<reference evidence="2 3" key="1">
    <citation type="submission" date="2023-04" db="EMBL/GenBank/DDBJ databases">
        <title>Forest soil microbial communities from Buena Vista Peninsula, Colon Province, Panama.</title>
        <authorList>
            <person name="Bouskill N."/>
        </authorList>
    </citation>
    <scope>NUCLEOTIDE SEQUENCE [LARGE SCALE GENOMIC DNA]</scope>
    <source>
        <strain evidence="2 3">AC80</strain>
    </source>
</reference>
<keyword evidence="2" id="KW-0238">DNA-binding</keyword>
<dbReference type="InterPro" id="IPR005471">
    <property type="entry name" value="Tscrpt_reg_IclR_N"/>
</dbReference>
<dbReference type="Proteomes" id="UP001160130">
    <property type="component" value="Unassembled WGS sequence"/>
</dbReference>
<evidence type="ECO:0000313" key="2">
    <source>
        <dbReference type="EMBL" id="MDH6199321.1"/>
    </source>
</evidence>
<dbReference type="EMBL" id="JARXVE010000019">
    <property type="protein sequence ID" value="MDH6199321.1"/>
    <property type="molecule type" value="Genomic_DNA"/>
</dbReference>